<feature type="non-terminal residue" evidence="5">
    <location>
        <position position="1"/>
    </location>
</feature>
<reference evidence="5" key="1">
    <citation type="submission" date="2020-04" db="EMBL/GenBank/DDBJ databases">
        <authorList>
            <person name="Alioto T."/>
            <person name="Alioto T."/>
            <person name="Gomez Garrido J."/>
        </authorList>
    </citation>
    <scope>NUCLEOTIDE SEQUENCE</scope>
    <source>
        <strain evidence="5">A484AB</strain>
    </source>
</reference>
<dbReference type="SUPFAM" id="SSF52540">
    <property type="entry name" value="P-loop containing nucleoside triphosphate hydrolases"/>
    <property type="match status" value="1"/>
</dbReference>
<evidence type="ECO:0000259" key="3">
    <source>
        <dbReference type="Pfam" id="PF12062"/>
    </source>
</evidence>
<dbReference type="EMBL" id="CACRXK020020332">
    <property type="protein sequence ID" value="CAB4034687.1"/>
    <property type="molecule type" value="Genomic_DNA"/>
</dbReference>
<feature type="domain" description="Heparan sulphate-N-deacetylase deacetylase" evidence="3">
    <location>
        <begin position="215"/>
        <end position="419"/>
    </location>
</feature>
<name>A0A6S7JT07_PARCT</name>
<dbReference type="OrthoDB" id="5961988at2759"/>
<dbReference type="InterPro" id="IPR021930">
    <property type="entry name" value="Heparan_SO4_deacetylase_dom"/>
</dbReference>
<organism evidence="5 6">
    <name type="scientific">Paramuricea clavata</name>
    <name type="common">Red gorgonian</name>
    <name type="synonym">Violescent sea-whip</name>
    <dbReference type="NCBI Taxonomy" id="317549"/>
    <lineage>
        <taxon>Eukaryota</taxon>
        <taxon>Metazoa</taxon>
        <taxon>Cnidaria</taxon>
        <taxon>Anthozoa</taxon>
        <taxon>Octocorallia</taxon>
        <taxon>Malacalcyonacea</taxon>
        <taxon>Plexauridae</taxon>
        <taxon>Paramuricea</taxon>
    </lineage>
</organism>
<dbReference type="Pfam" id="PF12062">
    <property type="entry name" value="HSNSD-CE"/>
    <property type="match status" value="1"/>
</dbReference>
<sequence length="560" mass="64693">MVNYITRYLESFRIHYVITRTDDRLLVDLKYEMTKDANKAKYSLIIFYEFQTFLSLSRLARDVIDNYCAKFKAGQIFFAGNNYGKISEFNLEIKRVEKNKAQSLRVNPDSNILWITKPGVETAKPSRTRLTYLRVFPFDDRYETVAYLVPTRGVEETRADVRGGDTKVAMLLDNGRKGGIKRIFTTLNSAFFLHGLLFLDALKYLSVLPPKYTLQRYIQVDIDDIFIGKSGLRLKKTDVKELLQTQKFLQRKIPGFQFQIGFSGKGYGRGSEAEDEGDDELIAHSSSFSWFCHMWDHEQAHKFDNLTILTNLMEKNKRFAKKHKIAINSGYAVSSHHSGVYPVQESLYQAWRNVYGISVTSTEEYPNLKPAWRRKGFQYMGIKVVPRQTCNIFTSTNFFREIEGGKPTLDHTVEGGEIFETVLRNPVSIFMTHMTNYANDRVAPYLFKKLVKFVQRWTNLKLMSAPPKKLADIHFRIFPDEVTPVWQNPCDYNRHLAIWPIDKSCSRLPSLLVMGPPHGGHELLGKFLQVHPRMKGAEQDSNGYVETNFFSSDNYLKGLD</sequence>
<keyword evidence="2" id="KW-0333">Golgi apparatus</keyword>
<feature type="domain" description="Heparan sulfate-N-deacetylase N-terminal" evidence="4">
    <location>
        <begin position="34"/>
        <end position="205"/>
    </location>
</feature>
<accession>A0A6S7JT07</accession>
<dbReference type="GO" id="GO:0016787">
    <property type="term" value="F:hydrolase activity"/>
    <property type="evidence" value="ECO:0007669"/>
    <property type="project" value="InterPro"/>
</dbReference>
<dbReference type="InterPro" id="IPR056793">
    <property type="entry name" value="HSNSD_N"/>
</dbReference>
<proteinExistence type="predicted"/>
<evidence type="ECO:0000256" key="2">
    <source>
        <dbReference type="ARBA" id="ARBA00023034"/>
    </source>
</evidence>
<comment type="subcellular location">
    <subcellularLocation>
        <location evidence="1">Golgi apparatus</location>
    </subcellularLocation>
</comment>
<evidence type="ECO:0000259" key="4">
    <source>
        <dbReference type="Pfam" id="PF25119"/>
    </source>
</evidence>
<dbReference type="AlphaFoldDB" id="A0A6S7JT07"/>
<gene>
    <name evidence="5" type="ORF">PACLA_8A047314</name>
</gene>
<dbReference type="Gene3D" id="3.40.50.300">
    <property type="entry name" value="P-loop containing nucleotide triphosphate hydrolases"/>
    <property type="match status" value="1"/>
</dbReference>
<dbReference type="Pfam" id="PF25119">
    <property type="entry name" value="HSNSD_N"/>
    <property type="match status" value="1"/>
</dbReference>
<evidence type="ECO:0000313" key="5">
    <source>
        <dbReference type="EMBL" id="CAB4034687.1"/>
    </source>
</evidence>
<dbReference type="InterPro" id="IPR027417">
    <property type="entry name" value="P-loop_NTPase"/>
</dbReference>
<dbReference type="Proteomes" id="UP001152795">
    <property type="component" value="Unassembled WGS sequence"/>
</dbReference>
<dbReference type="GO" id="GO:0015016">
    <property type="term" value="F:heparan sulfate N-sulfotransferase activity"/>
    <property type="evidence" value="ECO:0007669"/>
    <property type="project" value="InterPro"/>
</dbReference>
<protein>
    <submittedName>
        <fullName evidence="5">Bifunctional heparan sulfate N-deacetylase N-sulfotransferase 2-like</fullName>
    </submittedName>
</protein>
<comment type="caution">
    <text evidence="5">The sequence shown here is derived from an EMBL/GenBank/DDBJ whole genome shotgun (WGS) entry which is preliminary data.</text>
</comment>
<keyword evidence="6" id="KW-1185">Reference proteome</keyword>
<evidence type="ECO:0000313" key="6">
    <source>
        <dbReference type="Proteomes" id="UP001152795"/>
    </source>
</evidence>
<evidence type="ECO:0000256" key="1">
    <source>
        <dbReference type="ARBA" id="ARBA00004555"/>
    </source>
</evidence>
<dbReference type="GO" id="GO:0005794">
    <property type="term" value="C:Golgi apparatus"/>
    <property type="evidence" value="ECO:0007669"/>
    <property type="project" value="UniProtKB-SubCell"/>
</dbReference>